<sequence>MDNSSKFGDGSLQKRRTRSIRKYLNYQWENDKIEHIRATLPGISFEALDAPAEKITPWSLVKLFDSLDQGYFWSAPTKPGDPVYQPIFYILNLCMDIEEELYDANTPKYPLVLDSVLKYVKNSSRCVEKTLSHPDTNTRYATYREIDVNVDYATRKPTPLPNWWKAKLNVPSDGERQQFSIPAKPPSGTVCSPQRVSFSDTDDNQHTNFASYVKFCCDAFYENVVAGRYGKEINVYDCRLKRLEVTYHKDSELGDCLVIESWQDGINRDTFFFEIRKDSDVLLSAMLRFYGSNKTHDLHSNL</sequence>
<name>A0ABY7ED75_MYAAR</name>
<dbReference type="SUPFAM" id="SSF54637">
    <property type="entry name" value="Thioesterase/thiol ester dehydrase-isomerase"/>
    <property type="match status" value="2"/>
</dbReference>
<evidence type="ECO:0000313" key="1">
    <source>
        <dbReference type="EMBL" id="WAR06668.1"/>
    </source>
</evidence>
<dbReference type="CDD" id="cd00586">
    <property type="entry name" value="4HBT"/>
    <property type="match status" value="1"/>
</dbReference>
<gene>
    <name evidence="1" type="ORF">MAR_022037</name>
</gene>
<accession>A0ABY7ED75</accession>
<keyword evidence="2" id="KW-1185">Reference proteome</keyword>
<dbReference type="InterPro" id="IPR029069">
    <property type="entry name" value="HotDog_dom_sf"/>
</dbReference>
<evidence type="ECO:0000313" key="2">
    <source>
        <dbReference type="Proteomes" id="UP001164746"/>
    </source>
</evidence>
<proteinExistence type="predicted"/>
<dbReference type="Gene3D" id="3.10.129.10">
    <property type="entry name" value="Hotdog Thioesterase"/>
    <property type="match status" value="1"/>
</dbReference>
<reference evidence="1" key="1">
    <citation type="submission" date="2022-11" db="EMBL/GenBank/DDBJ databases">
        <title>Centuries of genome instability and evolution in soft-shell clam transmissible cancer (bioRxiv).</title>
        <authorList>
            <person name="Hart S.F.M."/>
            <person name="Yonemitsu M.A."/>
            <person name="Giersch R.M."/>
            <person name="Beal B.F."/>
            <person name="Arriagada G."/>
            <person name="Davis B.W."/>
            <person name="Ostrander E.A."/>
            <person name="Goff S.P."/>
            <person name="Metzger M.J."/>
        </authorList>
    </citation>
    <scope>NUCLEOTIDE SEQUENCE</scope>
    <source>
        <strain evidence="1">MELC-2E11</strain>
        <tissue evidence="1">Siphon/mantle</tissue>
    </source>
</reference>
<dbReference type="EMBL" id="CP111016">
    <property type="protein sequence ID" value="WAR06668.1"/>
    <property type="molecule type" value="Genomic_DNA"/>
</dbReference>
<organism evidence="1 2">
    <name type="scientific">Mya arenaria</name>
    <name type="common">Soft-shell clam</name>
    <dbReference type="NCBI Taxonomy" id="6604"/>
    <lineage>
        <taxon>Eukaryota</taxon>
        <taxon>Metazoa</taxon>
        <taxon>Spiralia</taxon>
        <taxon>Lophotrochozoa</taxon>
        <taxon>Mollusca</taxon>
        <taxon>Bivalvia</taxon>
        <taxon>Autobranchia</taxon>
        <taxon>Heteroconchia</taxon>
        <taxon>Euheterodonta</taxon>
        <taxon>Imparidentia</taxon>
        <taxon>Neoheterodontei</taxon>
        <taxon>Myida</taxon>
        <taxon>Myoidea</taxon>
        <taxon>Myidae</taxon>
        <taxon>Mya</taxon>
    </lineage>
</organism>
<dbReference type="Proteomes" id="UP001164746">
    <property type="component" value="Chromosome 5"/>
</dbReference>
<protein>
    <submittedName>
        <fullName evidence="1">Uncharacterized protein</fullName>
    </submittedName>
</protein>
<dbReference type="PANTHER" id="PTHR34487">
    <property type="entry name" value="ACYL-ACP THIOESTERASE"/>
    <property type="match status" value="1"/>
</dbReference>
<dbReference type="PANTHER" id="PTHR34487:SF1">
    <property type="entry name" value="ACYL-ACP THIOESTERASE"/>
    <property type="match status" value="1"/>
</dbReference>